<evidence type="ECO:0000256" key="2">
    <source>
        <dbReference type="ARBA" id="ARBA00011062"/>
    </source>
</evidence>
<evidence type="ECO:0000256" key="3">
    <source>
        <dbReference type="ARBA" id="ARBA00022490"/>
    </source>
</evidence>
<dbReference type="GO" id="GO:0046872">
    <property type="term" value="F:metal ion binding"/>
    <property type="evidence" value="ECO:0007669"/>
    <property type="project" value="UniProtKB-UniRule"/>
</dbReference>
<organism evidence="9 10">
    <name type="scientific">Haliangium ochraceum (strain DSM 14365 / JCM 11303 / SMP-2)</name>
    <dbReference type="NCBI Taxonomy" id="502025"/>
    <lineage>
        <taxon>Bacteria</taxon>
        <taxon>Pseudomonadati</taxon>
        <taxon>Myxococcota</taxon>
        <taxon>Polyangia</taxon>
        <taxon>Haliangiales</taxon>
        <taxon>Kofleriaceae</taxon>
        <taxon>Haliangium</taxon>
    </lineage>
</organism>
<dbReference type="eggNOG" id="COG0496">
    <property type="taxonomic scope" value="Bacteria"/>
</dbReference>
<dbReference type="NCBIfam" id="NF001490">
    <property type="entry name" value="PRK00346.1-4"/>
    <property type="match status" value="1"/>
</dbReference>
<feature type="binding site" evidence="7">
    <location>
        <position position="48"/>
    </location>
    <ligand>
        <name>a divalent metal cation</name>
        <dbReference type="ChEBI" id="CHEBI:60240"/>
    </ligand>
</feature>
<dbReference type="HOGENOM" id="CLU_045192_1_2_7"/>
<evidence type="ECO:0000313" key="10">
    <source>
        <dbReference type="Proteomes" id="UP000001880"/>
    </source>
</evidence>
<comment type="subcellular location">
    <subcellularLocation>
        <location evidence="7">Cytoplasm</location>
    </subcellularLocation>
</comment>
<accession>D0LY90</accession>
<proteinExistence type="inferred from homology"/>
<dbReference type="EMBL" id="CP001804">
    <property type="protein sequence ID" value="ACY16240.1"/>
    <property type="molecule type" value="Genomic_DNA"/>
</dbReference>
<keyword evidence="3 7" id="KW-0963">Cytoplasm</keyword>
<dbReference type="Pfam" id="PF01975">
    <property type="entry name" value="SurE"/>
    <property type="match status" value="1"/>
</dbReference>
<dbReference type="NCBIfam" id="TIGR00087">
    <property type="entry name" value="surE"/>
    <property type="match status" value="1"/>
</dbReference>
<dbReference type="PANTHER" id="PTHR30457">
    <property type="entry name" value="5'-NUCLEOTIDASE SURE"/>
    <property type="match status" value="1"/>
</dbReference>
<dbReference type="GO" id="GO:0008254">
    <property type="term" value="F:3'-nucleotidase activity"/>
    <property type="evidence" value="ECO:0007669"/>
    <property type="project" value="TreeGrafter"/>
</dbReference>
<name>D0LY90_HALO1</name>
<evidence type="ECO:0000256" key="4">
    <source>
        <dbReference type="ARBA" id="ARBA00022723"/>
    </source>
</evidence>
<dbReference type="HAMAP" id="MF_00060">
    <property type="entry name" value="SurE"/>
    <property type="match status" value="1"/>
</dbReference>
<dbReference type="InterPro" id="IPR002828">
    <property type="entry name" value="SurE-like_Pase/nucleotidase"/>
</dbReference>
<dbReference type="GO" id="GO:0008253">
    <property type="term" value="F:5'-nucleotidase activity"/>
    <property type="evidence" value="ECO:0007669"/>
    <property type="project" value="UniProtKB-UniRule"/>
</dbReference>
<evidence type="ECO:0000256" key="1">
    <source>
        <dbReference type="ARBA" id="ARBA00000815"/>
    </source>
</evidence>
<sequence length="280" mass="29684">MQAQAMKPLVLLSNDDGIGSPYLQALADALDATGEVETLVVAPERQRSAASHAITLHKPLRLHKHGERRFSLSGTPVDCVYVGLIKLAERAPALVLSGINRGYNLGLDVFYSGTVAAAVEGGLRGVPAIALSLAPEERADLQSALRFSVALALQVVANPLPPLTVLNVNFPVQPDERWAWTGLGKRAYEDDVHERFDPRGQPYYWIGGGSAELGDDRCTDCAAIGAGITTVTPLRLNLSGHGLLGADAASEHGWSPAGYRLVPEASQVPEAPKVRSDGAE</sequence>
<keyword evidence="4 7" id="KW-0479">Metal-binding</keyword>
<evidence type="ECO:0000259" key="8">
    <source>
        <dbReference type="Pfam" id="PF01975"/>
    </source>
</evidence>
<evidence type="ECO:0000256" key="7">
    <source>
        <dbReference type="HAMAP-Rule" id="MF_00060"/>
    </source>
</evidence>
<evidence type="ECO:0000256" key="6">
    <source>
        <dbReference type="ARBA" id="ARBA00022801"/>
    </source>
</evidence>
<dbReference type="GO" id="GO:0000166">
    <property type="term" value="F:nucleotide binding"/>
    <property type="evidence" value="ECO:0007669"/>
    <property type="project" value="UniProtKB-KW"/>
</dbReference>
<dbReference type="InterPro" id="IPR036523">
    <property type="entry name" value="SurE-like_sf"/>
</dbReference>
<dbReference type="GO" id="GO:0005737">
    <property type="term" value="C:cytoplasm"/>
    <property type="evidence" value="ECO:0007669"/>
    <property type="project" value="UniProtKB-SubCell"/>
</dbReference>
<feature type="binding site" evidence="7">
    <location>
        <position position="100"/>
    </location>
    <ligand>
        <name>a divalent metal cation</name>
        <dbReference type="ChEBI" id="CHEBI:60240"/>
    </ligand>
</feature>
<comment type="similarity">
    <text evidence="2 7">Belongs to the SurE nucleotidase family.</text>
</comment>
<reference evidence="9 10" key="1">
    <citation type="journal article" date="2010" name="Stand. Genomic Sci.">
        <title>Complete genome sequence of Haliangium ochraceum type strain (SMP-2).</title>
        <authorList>
            <consortium name="US DOE Joint Genome Institute (JGI-PGF)"/>
            <person name="Ivanova N."/>
            <person name="Daum C."/>
            <person name="Lang E."/>
            <person name="Abt B."/>
            <person name="Kopitz M."/>
            <person name="Saunders E."/>
            <person name="Lapidus A."/>
            <person name="Lucas S."/>
            <person name="Glavina Del Rio T."/>
            <person name="Nolan M."/>
            <person name="Tice H."/>
            <person name="Copeland A."/>
            <person name="Cheng J.F."/>
            <person name="Chen F."/>
            <person name="Bruce D."/>
            <person name="Goodwin L."/>
            <person name="Pitluck S."/>
            <person name="Mavromatis K."/>
            <person name="Pati A."/>
            <person name="Mikhailova N."/>
            <person name="Chen A."/>
            <person name="Palaniappan K."/>
            <person name="Land M."/>
            <person name="Hauser L."/>
            <person name="Chang Y.J."/>
            <person name="Jeffries C.D."/>
            <person name="Detter J.C."/>
            <person name="Brettin T."/>
            <person name="Rohde M."/>
            <person name="Goker M."/>
            <person name="Bristow J."/>
            <person name="Markowitz V."/>
            <person name="Eisen J.A."/>
            <person name="Hugenholtz P."/>
            <person name="Kyrpides N.C."/>
            <person name="Klenk H.P."/>
        </authorList>
    </citation>
    <scope>NUCLEOTIDE SEQUENCE [LARGE SCALE GENOMIC DNA]</scope>
    <source>
        <strain evidence="10">DSM 14365 / CIP 107738 / JCM 11303 / AJ 13395 / SMP-2</strain>
    </source>
</reference>
<dbReference type="InterPro" id="IPR030048">
    <property type="entry name" value="SurE"/>
</dbReference>
<keyword evidence="6 7" id="KW-0378">Hydrolase</keyword>
<evidence type="ECO:0000256" key="5">
    <source>
        <dbReference type="ARBA" id="ARBA00022741"/>
    </source>
</evidence>
<dbReference type="Gene3D" id="3.40.1210.10">
    <property type="entry name" value="Survival protein SurE-like phosphatase/nucleotidase"/>
    <property type="match status" value="1"/>
</dbReference>
<dbReference type="Proteomes" id="UP000001880">
    <property type="component" value="Chromosome"/>
</dbReference>
<dbReference type="GO" id="GO:0004309">
    <property type="term" value="F:exopolyphosphatase activity"/>
    <property type="evidence" value="ECO:0007669"/>
    <property type="project" value="TreeGrafter"/>
</dbReference>
<dbReference type="PANTHER" id="PTHR30457:SF12">
    <property type="entry name" value="5'_3'-NUCLEOTIDASE SURE"/>
    <property type="match status" value="1"/>
</dbReference>
<feature type="binding site" evidence="7">
    <location>
        <position position="15"/>
    </location>
    <ligand>
        <name>a divalent metal cation</name>
        <dbReference type="ChEBI" id="CHEBI:60240"/>
    </ligand>
</feature>
<dbReference type="STRING" id="502025.Hoch_3740"/>
<comment type="cofactor">
    <cofactor evidence="7">
        <name>a divalent metal cation</name>
        <dbReference type="ChEBI" id="CHEBI:60240"/>
    </cofactor>
    <text evidence="7">Binds 1 divalent metal cation per subunit.</text>
</comment>
<keyword evidence="5 7" id="KW-0547">Nucleotide-binding</keyword>
<dbReference type="OrthoDB" id="9780815at2"/>
<comment type="function">
    <text evidence="7">Nucleotidase that shows phosphatase activity on nucleoside 5'-monophosphates.</text>
</comment>
<keyword evidence="10" id="KW-1185">Reference proteome</keyword>
<feature type="domain" description="Survival protein SurE-like phosphatase/nucleotidase" evidence="8">
    <location>
        <begin position="10"/>
        <end position="189"/>
    </location>
</feature>
<dbReference type="EC" id="3.1.3.5" evidence="7"/>
<evidence type="ECO:0000313" key="9">
    <source>
        <dbReference type="EMBL" id="ACY16240.1"/>
    </source>
</evidence>
<dbReference type="AlphaFoldDB" id="D0LY90"/>
<dbReference type="SUPFAM" id="SSF64167">
    <property type="entry name" value="SurE-like"/>
    <property type="match status" value="1"/>
</dbReference>
<feature type="binding site" evidence="7">
    <location>
        <position position="16"/>
    </location>
    <ligand>
        <name>a divalent metal cation</name>
        <dbReference type="ChEBI" id="CHEBI:60240"/>
    </ligand>
</feature>
<comment type="catalytic activity">
    <reaction evidence="1 7">
        <text>a ribonucleoside 5'-phosphate + H2O = a ribonucleoside + phosphate</text>
        <dbReference type="Rhea" id="RHEA:12484"/>
        <dbReference type="ChEBI" id="CHEBI:15377"/>
        <dbReference type="ChEBI" id="CHEBI:18254"/>
        <dbReference type="ChEBI" id="CHEBI:43474"/>
        <dbReference type="ChEBI" id="CHEBI:58043"/>
        <dbReference type="EC" id="3.1.3.5"/>
    </reaction>
</comment>
<gene>
    <name evidence="7" type="primary">surE</name>
    <name evidence="9" type="ordered locus">Hoch_3740</name>
</gene>
<protein>
    <recommendedName>
        <fullName evidence="7">5'-nucleotidase SurE</fullName>
        <ecNumber evidence="7">3.1.3.5</ecNumber>
    </recommendedName>
    <alternativeName>
        <fullName evidence="7">Nucleoside 5'-monophosphate phosphohydrolase</fullName>
    </alternativeName>
</protein>
<dbReference type="KEGG" id="hoh:Hoch_3740"/>